<dbReference type="Pfam" id="PF05130">
    <property type="entry name" value="FlgN"/>
    <property type="match status" value="1"/>
</dbReference>
<keyword evidence="3" id="KW-1185">Reference proteome</keyword>
<dbReference type="InterPro" id="IPR036679">
    <property type="entry name" value="FlgN-like_sf"/>
</dbReference>
<proteinExistence type="predicted"/>
<dbReference type="InterPro" id="IPR007809">
    <property type="entry name" value="FlgN-like"/>
</dbReference>
<keyword evidence="2" id="KW-0966">Cell projection</keyword>
<name>A0ABS1TNT4_9BACI</name>
<evidence type="ECO:0000313" key="3">
    <source>
        <dbReference type="Proteomes" id="UP000623967"/>
    </source>
</evidence>
<keyword evidence="1" id="KW-1005">Bacterial flagellum biogenesis</keyword>
<keyword evidence="2" id="KW-0282">Flagellum</keyword>
<keyword evidence="2" id="KW-0969">Cilium</keyword>
<sequence>MDSFNHVIQTLEAMNTAHGQLLELANEKRNLLVDGNIQGLQNLIQLESKCADEIERLELQRQSEVQAFMTQSGLTGDSYTLEELINAVDDADRKIQLQSIAQELRCKIKTIAELNESNQQLIQTSLSFIQYSVGLLVKNEPAIGYGPKATKQYANLLDAKI</sequence>
<dbReference type="EMBL" id="JAESWB010000168">
    <property type="protein sequence ID" value="MBL4952937.1"/>
    <property type="molecule type" value="Genomic_DNA"/>
</dbReference>
<comment type="caution">
    <text evidence="2">The sequence shown here is derived from an EMBL/GenBank/DDBJ whole genome shotgun (WGS) entry which is preliminary data.</text>
</comment>
<dbReference type="SUPFAM" id="SSF140566">
    <property type="entry name" value="FlgN-like"/>
    <property type="match status" value="1"/>
</dbReference>
<reference evidence="2 3" key="1">
    <citation type="submission" date="2021-01" db="EMBL/GenBank/DDBJ databases">
        <title>Genome public.</title>
        <authorList>
            <person name="Liu C."/>
            <person name="Sun Q."/>
        </authorList>
    </citation>
    <scope>NUCLEOTIDE SEQUENCE [LARGE SCALE GENOMIC DNA]</scope>
    <source>
        <strain evidence="2 3">YIM B02564</strain>
    </source>
</reference>
<organism evidence="2 3">
    <name type="scientific">Neobacillus paridis</name>
    <dbReference type="NCBI Taxonomy" id="2803862"/>
    <lineage>
        <taxon>Bacteria</taxon>
        <taxon>Bacillati</taxon>
        <taxon>Bacillota</taxon>
        <taxon>Bacilli</taxon>
        <taxon>Bacillales</taxon>
        <taxon>Bacillaceae</taxon>
        <taxon>Neobacillus</taxon>
    </lineage>
</organism>
<evidence type="ECO:0000256" key="1">
    <source>
        <dbReference type="ARBA" id="ARBA00022795"/>
    </source>
</evidence>
<protein>
    <submittedName>
        <fullName evidence="2">Flagellar protein FlgN</fullName>
    </submittedName>
</protein>
<dbReference type="Proteomes" id="UP000623967">
    <property type="component" value="Unassembled WGS sequence"/>
</dbReference>
<gene>
    <name evidence="2" type="ORF">JK635_12010</name>
</gene>
<evidence type="ECO:0000313" key="2">
    <source>
        <dbReference type="EMBL" id="MBL4952937.1"/>
    </source>
</evidence>
<accession>A0ABS1TNT4</accession>
<dbReference type="Gene3D" id="1.20.58.300">
    <property type="entry name" value="FlgN-like"/>
    <property type="match status" value="1"/>
</dbReference>
<dbReference type="RefSeq" id="WP_202654160.1">
    <property type="nucleotide sequence ID" value="NZ_JAESWB010000168.1"/>
</dbReference>